<dbReference type="CDD" id="cd09021">
    <property type="entry name" value="Aldose_epim_Ec_YphB"/>
    <property type="match status" value="1"/>
</dbReference>
<dbReference type="Pfam" id="PF01263">
    <property type="entry name" value="Aldose_epim"/>
    <property type="match status" value="1"/>
</dbReference>
<keyword evidence="2" id="KW-1185">Reference proteome</keyword>
<comment type="caution">
    <text evidence="1">The sequence shown here is derived from an EMBL/GenBank/DDBJ whole genome shotgun (WGS) entry which is preliminary data.</text>
</comment>
<dbReference type="Proteomes" id="UP001157133">
    <property type="component" value="Unassembled WGS sequence"/>
</dbReference>
<name>A0ABQ6H1A3_9GAMM</name>
<dbReference type="SUPFAM" id="SSF74650">
    <property type="entry name" value="Galactose mutarotase-like"/>
    <property type="match status" value="1"/>
</dbReference>
<accession>A0ABQ6H1A3</accession>
<dbReference type="RefSeq" id="WP_284207260.1">
    <property type="nucleotide sequence ID" value="NZ_BSSU01000006.1"/>
</dbReference>
<dbReference type="InterPro" id="IPR014718">
    <property type="entry name" value="GH-type_carb-bd"/>
</dbReference>
<dbReference type="EMBL" id="BSSU01000006">
    <property type="protein sequence ID" value="GLX81915.1"/>
    <property type="molecule type" value="Genomic_DNA"/>
</dbReference>
<evidence type="ECO:0000313" key="1">
    <source>
        <dbReference type="EMBL" id="GLX81915.1"/>
    </source>
</evidence>
<proteinExistence type="predicted"/>
<sequence>MSLITLSNSDFEVVINPSLGGSIVAYNWLSHPNGVVPILRDAKTATCVLDASNFPLVPFSNRIKQGTFDWQGQKYNIPLNFHPETSAIHGQGWQNSWQVVESTETFLHISFEMTTNEWPFAYITEQRFTLHDDGLHHELSITNTDKRTMPAGLGFHPYFVRTSKAKMYADVDKMWAVDDKCLPTKLIDAPIGINQKGVLVNEVVLDNGFTQFAKKADIVLPELATKISLTASENCKFAVIFTPIGENFFCIEPVSHCTDAINLHAQGNKDTGAEELSANETFSIWMKLTPSLI</sequence>
<gene>
    <name evidence="1" type="ORF">theurythT_13670</name>
</gene>
<evidence type="ECO:0000313" key="2">
    <source>
        <dbReference type="Proteomes" id="UP001157133"/>
    </source>
</evidence>
<protein>
    <submittedName>
        <fullName evidence="1">Aldose 1-epimerase</fullName>
    </submittedName>
</protein>
<dbReference type="Gene3D" id="2.70.98.10">
    <property type="match status" value="1"/>
</dbReference>
<reference evidence="1 2" key="1">
    <citation type="submission" date="2023-03" db="EMBL/GenBank/DDBJ databases">
        <title>Draft genome sequence of Thalassotalea eurytherma JCM 18482T.</title>
        <authorList>
            <person name="Sawabe T."/>
        </authorList>
    </citation>
    <scope>NUCLEOTIDE SEQUENCE [LARGE SCALE GENOMIC DNA]</scope>
    <source>
        <strain evidence="1 2">JCM 18482</strain>
    </source>
</reference>
<dbReference type="InterPro" id="IPR008183">
    <property type="entry name" value="Aldose_1/G6P_1-epimerase"/>
</dbReference>
<organism evidence="1 2">
    <name type="scientific">Thalassotalea eurytherma</name>
    <dbReference type="NCBI Taxonomy" id="1144278"/>
    <lineage>
        <taxon>Bacteria</taxon>
        <taxon>Pseudomonadati</taxon>
        <taxon>Pseudomonadota</taxon>
        <taxon>Gammaproteobacteria</taxon>
        <taxon>Alteromonadales</taxon>
        <taxon>Colwelliaceae</taxon>
        <taxon>Thalassotalea</taxon>
    </lineage>
</organism>
<dbReference type="InterPro" id="IPR011013">
    <property type="entry name" value="Gal_mutarotase_sf_dom"/>
</dbReference>